<dbReference type="InterPro" id="IPR011663">
    <property type="entry name" value="UTRA"/>
</dbReference>
<feature type="domain" description="HTH gntR-type" evidence="4">
    <location>
        <begin position="2"/>
        <end position="70"/>
    </location>
</feature>
<dbReference type="InterPro" id="IPR000524">
    <property type="entry name" value="Tscrpt_reg_HTH_GntR"/>
</dbReference>
<dbReference type="Pfam" id="PF07702">
    <property type="entry name" value="UTRA"/>
    <property type="match status" value="1"/>
</dbReference>
<keyword evidence="2" id="KW-0238">DNA-binding</keyword>
<dbReference type="PROSITE" id="PS50949">
    <property type="entry name" value="HTH_GNTR"/>
    <property type="match status" value="1"/>
</dbReference>
<accession>A0A285IFW8</accession>
<dbReference type="Pfam" id="PF00392">
    <property type="entry name" value="GntR"/>
    <property type="match status" value="1"/>
</dbReference>
<dbReference type="SMART" id="SM00345">
    <property type="entry name" value="HTH_GNTR"/>
    <property type="match status" value="1"/>
</dbReference>
<dbReference type="PANTHER" id="PTHR44846">
    <property type="entry name" value="MANNOSYL-D-GLYCERATE TRANSPORT/METABOLISM SYSTEM REPRESSOR MNGR-RELATED"/>
    <property type="match status" value="1"/>
</dbReference>
<keyword evidence="6" id="KW-1185">Reference proteome</keyword>
<dbReference type="InterPro" id="IPR050679">
    <property type="entry name" value="Bact_HTH_transcr_reg"/>
</dbReference>
<sequence length="239" mass="27337">MKPSYLSIKEELEEMVRAGELRIGEKLPAEAKMAEHFGVSRETFRSAVKLLVEEGKLLVKHGVGTFVTNPLPSISSSLERLQSVGSMIKLAGLEEGEQQVKVSTKRCNKSWAKLLDLAEGDLVTVIKRIRTANNEPVFFSLNILPQYLVGEAFKVKEFSGSLFEFLNKECNIDILLADTELVVPLADDEYAQKIIVEPETTVLLMKQLHYDETNRPILYSLDYWRNDIFSFWIRRRRQQ</sequence>
<proteinExistence type="predicted"/>
<reference evidence="6" key="1">
    <citation type="submission" date="2017-09" db="EMBL/GenBank/DDBJ databases">
        <authorList>
            <person name="Varghese N."/>
            <person name="Submissions S."/>
        </authorList>
    </citation>
    <scope>NUCLEOTIDE SEQUENCE [LARGE SCALE GENOMIC DNA]</scope>
    <source>
        <strain evidence="6">MSL47</strain>
    </source>
</reference>
<dbReference type="OrthoDB" id="457376at2"/>
<evidence type="ECO:0000256" key="2">
    <source>
        <dbReference type="ARBA" id="ARBA00023125"/>
    </source>
</evidence>
<dbReference type="GO" id="GO:0003677">
    <property type="term" value="F:DNA binding"/>
    <property type="evidence" value="ECO:0007669"/>
    <property type="project" value="UniProtKB-KW"/>
</dbReference>
<dbReference type="InterPro" id="IPR036388">
    <property type="entry name" value="WH-like_DNA-bd_sf"/>
</dbReference>
<dbReference type="GO" id="GO:0045892">
    <property type="term" value="P:negative regulation of DNA-templated transcription"/>
    <property type="evidence" value="ECO:0007669"/>
    <property type="project" value="TreeGrafter"/>
</dbReference>
<dbReference type="GO" id="GO:0003700">
    <property type="term" value="F:DNA-binding transcription factor activity"/>
    <property type="evidence" value="ECO:0007669"/>
    <property type="project" value="InterPro"/>
</dbReference>
<dbReference type="SMART" id="SM00866">
    <property type="entry name" value="UTRA"/>
    <property type="match status" value="1"/>
</dbReference>
<evidence type="ECO:0000313" key="6">
    <source>
        <dbReference type="Proteomes" id="UP000219573"/>
    </source>
</evidence>
<dbReference type="SUPFAM" id="SSF64288">
    <property type="entry name" value="Chorismate lyase-like"/>
    <property type="match status" value="1"/>
</dbReference>
<dbReference type="Proteomes" id="UP000219573">
    <property type="component" value="Unassembled WGS sequence"/>
</dbReference>
<dbReference type="AlphaFoldDB" id="A0A285IFW8"/>
<gene>
    <name evidence="5" type="ORF">SAMN06265827_14012</name>
</gene>
<dbReference type="CDD" id="cd07377">
    <property type="entry name" value="WHTH_GntR"/>
    <property type="match status" value="1"/>
</dbReference>
<dbReference type="PRINTS" id="PR00035">
    <property type="entry name" value="HTHGNTR"/>
</dbReference>
<protein>
    <submittedName>
        <fullName evidence="5">GntR family transcriptional regulator</fullName>
    </submittedName>
</protein>
<dbReference type="Gene3D" id="1.10.10.10">
    <property type="entry name" value="Winged helix-like DNA-binding domain superfamily/Winged helix DNA-binding domain"/>
    <property type="match status" value="1"/>
</dbReference>
<evidence type="ECO:0000256" key="1">
    <source>
        <dbReference type="ARBA" id="ARBA00023015"/>
    </source>
</evidence>
<dbReference type="PANTHER" id="PTHR44846:SF17">
    <property type="entry name" value="GNTR-FAMILY TRANSCRIPTIONAL REGULATOR"/>
    <property type="match status" value="1"/>
</dbReference>
<evidence type="ECO:0000313" key="5">
    <source>
        <dbReference type="EMBL" id="SNY45986.1"/>
    </source>
</evidence>
<keyword evidence="1" id="KW-0805">Transcription regulation</keyword>
<dbReference type="Gene3D" id="3.40.1410.10">
    <property type="entry name" value="Chorismate lyase-like"/>
    <property type="match status" value="1"/>
</dbReference>
<dbReference type="EMBL" id="OBDZ01000040">
    <property type="protein sequence ID" value="SNY45986.1"/>
    <property type="molecule type" value="Genomic_DNA"/>
</dbReference>
<evidence type="ECO:0000259" key="4">
    <source>
        <dbReference type="PROSITE" id="PS50949"/>
    </source>
</evidence>
<dbReference type="InterPro" id="IPR036390">
    <property type="entry name" value="WH_DNA-bd_sf"/>
</dbReference>
<dbReference type="InterPro" id="IPR028978">
    <property type="entry name" value="Chorismate_lyase_/UTRA_dom_sf"/>
</dbReference>
<evidence type="ECO:0000256" key="3">
    <source>
        <dbReference type="ARBA" id="ARBA00023163"/>
    </source>
</evidence>
<dbReference type="SUPFAM" id="SSF46785">
    <property type="entry name" value="Winged helix' DNA-binding domain"/>
    <property type="match status" value="1"/>
</dbReference>
<dbReference type="RefSeq" id="WP_097019469.1">
    <property type="nucleotide sequence ID" value="NZ_OBDZ01000040.1"/>
</dbReference>
<keyword evidence="3" id="KW-0804">Transcription</keyword>
<organism evidence="5 6">
    <name type="scientific">Orenia metallireducens</name>
    <dbReference type="NCBI Taxonomy" id="1413210"/>
    <lineage>
        <taxon>Bacteria</taxon>
        <taxon>Bacillati</taxon>
        <taxon>Bacillota</taxon>
        <taxon>Clostridia</taxon>
        <taxon>Halanaerobiales</taxon>
        <taxon>Halobacteroidaceae</taxon>
        <taxon>Orenia</taxon>
    </lineage>
</organism>
<name>A0A285IFW8_9FIRM</name>